<evidence type="ECO:0000256" key="10">
    <source>
        <dbReference type="SAM" id="Phobius"/>
    </source>
</evidence>
<evidence type="ECO:0000256" key="4">
    <source>
        <dbReference type="ARBA" id="ARBA00022771"/>
    </source>
</evidence>
<dbReference type="GO" id="GO:0005783">
    <property type="term" value="C:endoplasmic reticulum"/>
    <property type="evidence" value="ECO:0007669"/>
    <property type="project" value="TreeGrafter"/>
</dbReference>
<dbReference type="OMA" id="PIMSADI"/>
<dbReference type="eggNOG" id="KOG0802">
    <property type="taxonomic scope" value="Eukaryota"/>
</dbReference>
<dbReference type="FunFam" id="3.30.40.10:FF:000149">
    <property type="entry name" value="E3 ubiquitin-protein ligase AMFR"/>
    <property type="match status" value="1"/>
</dbReference>
<proteinExistence type="predicted"/>
<feature type="compositionally biased region" description="Polar residues" evidence="9">
    <location>
        <begin position="297"/>
        <end position="307"/>
    </location>
</feature>
<dbReference type="Gene3D" id="3.30.40.10">
    <property type="entry name" value="Zinc/RING finger domain, C3HC4 (zinc finger)"/>
    <property type="match status" value="1"/>
</dbReference>
<dbReference type="CDD" id="cd14421">
    <property type="entry name" value="CUE_AMFR"/>
    <property type="match status" value="1"/>
</dbReference>
<evidence type="ECO:0000256" key="5">
    <source>
        <dbReference type="ARBA" id="ARBA00022833"/>
    </source>
</evidence>
<evidence type="ECO:0000259" key="11">
    <source>
        <dbReference type="PROSITE" id="PS50089"/>
    </source>
</evidence>
<dbReference type="Pfam" id="PF13639">
    <property type="entry name" value="zf-RING_2"/>
    <property type="match status" value="1"/>
</dbReference>
<dbReference type="InterPro" id="IPR013083">
    <property type="entry name" value="Znf_RING/FYVE/PHD"/>
</dbReference>
<reference evidence="14" key="1">
    <citation type="submission" date="2011-05" db="EMBL/GenBank/DDBJ databases">
        <authorList>
            <person name="Richards S.R."/>
            <person name="Qu J."/>
            <person name="Jiang H."/>
            <person name="Jhangiani S.N."/>
            <person name="Agravi P."/>
            <person name="Goodspeed R."/>
            <person name="Gross S."/>
            <person name="Mandapat C."/>
            <person name="Jackson L."/>
            <person name="Mathew T."/>
            <person name="Pu L."/>
            <person name="Thornton R."/>
            <person name="Saada N."/>
            <person name="Wilczek-Boney K.B."/>
            <person name="Lee S."/>
            <person name="Kovar C."/>
            <person name="Wu Y."/>
            <person name="Scherer S.E."/>
            <person name="Worley K.C."/>
            <person name="Muzny D.M."/>
            <person name="Gibbs R."/>
        </authorList>
    </citation>
    <scope>NUCLEOTIDE SEQUENCE</scope>
    <source>
        <strain evidence="14">Brora</strain>
    </source>
</reference>
<feature type="domain" description="RING-type" evidence="11">
    <location>
        <begin position="85"/>
        <end position="123"/>
    </location>
</feature>
<dbReference type="PANTHER" id="PTHR15067:SF5">
    <property type="entry name" value="E3 UBIQUITIN-PROTEIN LIGASE AMFR"/>
    <property type="match status" value="1"/>
</dbReference>
<keyword evidence="4 8" id="KW-0863">Zinc-finger</keyword>
<dbReference type="GO" id="GO:0000151">
    <property type="term" value="C:ubiquitin ligase complex"/>
    <property type="evidence" value="ECO:0007669"/>
    <property type="project" value="TreeGrafter"/>
</dbReference>
<feature type="compositionally biased region" description="Low complexity" evidence="9">
    <location>
        <begin position="264"/>
        <end position="277"/>
    </location>
</feature>
<dbReference type="PhylomeDB" id="T1ISV8"/>
<dbReference type="HOGENOM" id="CLU_015061_2_0_1"/>
<dbReference type="EnsemblMetazoa" id="SMAR004195-RA">
    <property type="protein sequence ID" value="SMAR004195-PA"/>
    <property type="gene ID" value="SMAR004195"/>
</dbReference>
<feature type="region of interest" description="Disordered" evidence="9">
    <location>
        <begin position="256"/>
        <end position="335"/>
    </location>
</feature>
<name>T1ISV8_STRMM</name>
<dbReference type="PANTHER" id="PTHR15067">
    <property type="entry name" value="E3 UBIQUITIN-PROTEIN LIGASE RNF8"/>
    <property type="match status" value="1"/>
</dbReference>
<comment type="subcellular location">
    <subcellularLocation>
        <location evidence="1">Membrane</location>
        <topology evidence="1">Multi-pass membrane protein</topology>
    </subcellularLocation>
</comment>
<protein>
    <recommendedName>
        <fullName evidence="15">RING-type domain-containing protein</fullName>
    </recommendedName>
</protein>
<dbReference type="SMART" id="SM00184">
    <property type="entry name" value="RING"/>
    <property type="match status" value="1"/>
</dbReference>
<dbReference type="GO" id="GO:0061630">
    <property type="term" value="F:ubiquitin protein ligase activity"/>
    <property type="evidence" value="ECO:0007669"/>
    <property type="project" value="TreeGrafter"/>
</dbReference>
<evidence type="ECO:0000259" key="12">
    <source>
        <dbReference type="PROSITE" id="PS51140"/>
    </source>
</evidence>
<dbReference type="InterPro" id="IPR001841">
    <property type="entry name" value="Znf_RING"/>
</dbReference>
<dbReference type="Proteomes" id="UP000014500">
    <property type="component" value="Unassembled WGS sequence"/>
</dbReference>
<evidence type="ECO:0000256" key="8">
    <source>
        <dbReference type="PROSITE-ProRule" id="PRU00175"/>
    </source>
</evidence>
<sequence length="335" mass="38753">MYFAEFIFEMAALFIDFTHHLHMLLWGNIFLSMASLVICMQLRYLFYEMQRRVKKHKNYLRVVRHMERNYSMALPEELESNSDDCAICWDKMESARKLPCGHLFHNSCLRSWLEQDTSCPTCRTALSDQHDQETNEPLPNNENILAGLGTSLTTPDATSDVPQNRERAIRNHFFHFDGSRYVSWLPSFSVEVTHAPLLRDRQQVQTSQLDSMARQVQQMFSHMPLNVITNDLRITRSIEVTIENILEERLVAPPFQMQTNRTNSQISSSSDSTGSVSEPDKIQESATLFSGDVPNAENITEEVQSSFGGRFSKSSEERERMLTRRKEEMIQAARK</sequence>
<keyword evidence="6 10" id="KW-1133">Transmembrane helix</keyword>
<dbReference type="SMART" id="SM00546">
    <property type="entry name" value="CUE"/>
    <property type="match status" value="1"/>
</dbReference>
<dbReference type="GO" id="GO:0016020">
    <property type="term" value="C:membrane"/>
    <property type="evidence" value="ECO:0007669"/>
    <property type="project" value="UniProtKB-SubCell"/>
</dbReference>
<dbReference type="GO" id="GO:0006511">
    <property type="term" value="P:ubiquitin-dependent protein catabolic process"/>
    <property type="evidence" value="ECO:0007669"/>
    <property type="project" value="TreeGrafter"/>
</dbReference>
<keyword evidence="5" id="KW-0862">Zinc</keyword>
<evidence type="ECO:0000256" key="6">
    <source>
        <dbReference type="ARBA" id="ARBA00022989"/>
    </source>
</evidence>
<dbReference type="GO" id="GO:0008270">
    <property type="term" value="F:zinc ion binding"/>
    <property type="evidence" value="ECO:0007669"/>
    <property type="project" value="UniProtKB-KW"/>
</dbReference>
<evidence type="ECO:0000256" key="3">
    <source>
        <dbReference type="ARBA" id="ARBA00022723"/>
    </source>
</evidence>
<evidence type="ECO:0000256" key="2">
    <source>
        <dbReference type="ARBA" id="ARBA00022692"/>
    </source>
</evidence>
<dbReference type="EMBL" id="JH431448">
    <property type="status" value="NOT_ANNOTATED_CDS"/>
    <property type="molecule type" value="Genomic_DNA"/>
</dbReference>
<keyword evidence="3" id="KW-0479">Metal-binding</keyword>
<reference evidence="13" key="2">
    <citation type="submission" date="2015-02" db="UniProtKB">
        <authorList>
            <consortium name="EnsemblMetazoa"/>
        </authorList>
    </citation>
    <scope>IDENTIFICATION</scope>
</reference>
<dbReference type="Pfam" id="PF02845">
    <property type="entry name" value="CUE"/>
    <property type="match status" value="1"/>
</dbReference>
<dbReference type="Gene3D" id="1.10.8.10">
    <property type="entry name" value="DNA helicase RuvA subunit, C-terminal domain"/>
    <property type="match status" value="1"/>
</dbReference>
<dbReference type="InterPro" id="IPR003892">
    <property type="entry name" value="CUE"/>
</dbReference>
<feature type="domain" description="CUE" evidence="12">
    <location>
        <begin position="208"/>
        <end position="250"/>
    </location>
</feature>
<evidence type="ECO:0000313" key="14">
    <source>
        <dbReference type="Proteomes" id="UP000014500"/>
    </source>
</evidence>
<dbReference type="GO" id="GO:0070936">
    <property type="term" value="P:protein K48-linked ubiquitination"/>
    <property type="evidence" value="ECO:0007669"/>
    <property type="project" value="TreeGrafter"/>
</dbReference>
<evidence type="ECO:0000256" key="7">
    <source>
        <dbReference type="ARBA" id="ARBA00023136"/>
    </source>
</evidence>
<organism evidence="13 14">
    <name type="scientific">Strigamia maritima</name>
    <name type="common">European centipede</name>
    <name type="synonym">Geophilus maritimus</name>
    <dbReference type="NCBI Taxonomy" id="126957"/>
    <lineage>
        <taxon>Eukaryota</taxon>
        <taxon>Metazoa</taxon>
        <taxon>Ecdysozoa</taxon>
        <taxon>Arthropoda</taxon>
        <taxon>Myriapoda</taxon>
        <taxon>Chilopoda</taxon>
        <taxon>Pleurostigmophora</taxon>
        <taxon>Geophilomorpha</taxon>
        <taxon>Linotaeniidae</taxon>
        <taxon>Strigamia</taxon>
    </lineage>
</organism>
<dbReference type="CDD" id="cd16455">
    <property type="entry name" value="RING-H2_AMFR"/>
    <property type="match status" value="1"/>
</dbReference>
<dbReference type="GO" id="GO:0005829">
    <property type="term" value="C:cytosol"/>
    <property type="evidence" value="ECO:0007669"/>
    <property type="project" value="TreeGrafter"/>
</dbReference>
<dbReference type="PROSITE" id="PS50089">
    <property type="entry name" value="ZF_RING_2"/>
    <property type="match status" value="1"/>
</dbReference>
<keyword evidence="2 10" id="KW-0812">Transmembrane</keyword>
<feature type="transmembrane region" description="Helical" evidence="10">
    <location>
        <begin position="23"/>
        <end position="46"/>
    </location>
</feature>
<evidence type="ECO:0000256" key="1">
    <source>
        <dbReference type="ARBA" id="ARBA00004141"/>
    </source>
</evidence>
<dbReference type="GO" id="GO:0030968">
    <property type="term" value="P:endoplasmic reticulum unfolded protein response"/>
    <property type="evidence" value="ECO:0007669"/>
    <property type="project" value="TreeGrafter"/>
</dbReference>
<evidence type="ECO:0008006" key="15">
    <source>
        <dbReference type="Google" id="ProtNLM"/>
    </source>
</evidence>
<dbReference type="STRING" id="126957.T1ISV8"/>
<accession>T1ISV8</accession>
<feature type="compositionally biased region" description="Basic and acidic residues" evidence="9">
    <location>
        <begin position="313"/>
        <end position="329"/>
    </location>
</feature>
<keyword evidence="14" id="KW-1185">Reference proteome</keyword>
<dbReference type="SUPFAM" id="SSF57850">
    <property type="entry name" value="RING/U-box"/>
    <property type="match status" value="1"/>
</dbReference>
<dbReference type="GO" id="GO:0043130">
    <property type="term" value="F:ubiquitin binding"/>
    <property type="evidence" value="ECO:0007669"/>
    <property type="project" value="InterPro"/>
</dbReference>
<dbReference type="PROSITE" id="PS51140">
    <property type="entry name" value="CUE"/>
    <property type="match status" value="1"/>
</dbReference>
<evidence type="ECO:0000313" key="13">
    <source>
        <dbReference type="EnsemblMetazoa" id="SMAR004195-PA"/>
    </source>
</evidence>
<keyword evidence="7 10" id="KW-0472">Membrane</keyword>
<evidence type="ECO:0000256" key="9">
    <source>
        <dbReference type="SAM" id="MobiDB-lite"/>
    </source>
</evidence>
<dbReference type="AlphaFoldDB" id="T1ISV8"/>